<comment type="caution">
    <text evidence="1">The sequence shown here is derived from an EMBL/GenBank/DDBJ whole genome shotgun (WGS) entry which is preliminary data.</text>
</comment>
<accession>A0A1R0GNZ5</accession>
<sequence length="83" mass="9489">MVLKLTQTNELRWFNSSYVSETVTPKNNIDWSKGVNVITVKINNNETPVIQSPIINRILDPDYTTTLMSGIYSNPNIRTLSKF</sequence>
<dbReference type="AlphaFoldDB" id="A0A1R0GNZ5"/>
<protein>
    <submittedName>
        <fullName evidence="1">Uncharacterized protein</fullName>
    </submittedName>
</protein>
<reference evidence="1 2" key="1">
    <citation type="journal article" date="2016" name="Mol. Biol. Evol.">
        <title>Genome-Wide Survey of Gut Fungi (Harpellales) Reveals the First Horizontally Transferred Ubiquitin Gene from a Mosquito Host.</title>
        <authorList>
            <person name="Wang Y."/>
            <person name="White M.M."/>
            <person name="Kvist S."/>
            <person name="Moncalvo J.M."/>
        </authorList>
    </citation>
    <scope>NUCLEOTIDE SEQUENCE [LARGE SCALE GENOMIC DNA]</scope>
    <source>
        <strain evidence="1 2">ALG-7-W6</strain>
    </source>
</reference>
<dbReference type="Proteomes" id="UP000187455">
    <property type="component" value="Unassembled WGS sequence"/>
</dbReference>
<name>A0A1R0GNZ5_9FUNG</name>
<dbReference type="EMBL" id="LSSL01005982">
    <property type="protein sequence ID" value="OLY78600.1"/>
    <property type="molecule type" value="Genomic_DNA"/>
</dbReference>
<gene>
    <name evidence="1" type="ORF">AYI68_g7347</name>
</gene>
<evidence type="ECO:0000313" key="2">
    <source>
        <dbReference type="Proteomes" id="UP000187455"/>
    </source>
</evidence>
<evidence type="ECO:0000313" key="1">
    <source>
        <dbReference type="EMBL" id="OLY78600.1"/>
    </source>
</evidence>
<proteinExistence type="predicted"/>
<keyword evidence="2" id="KW-1185">Reference proteome</keyword>
<organism evidence="1 2">
    <name type="scientific">Smittium mucronatum</name>
    <dbReference type="NCBI Taxonomy" id="133383"/>
    <lineage>
        <taxon>Eukaryota</taxon>
        <taxon>Fungi</taxon>
        <taxon>Fungi incertae sedis</taxon>
        <taxon>Zoopagomycota</taxon>
        <taxon>Kickxellomycotina</taxon>
        <taxon>Harpellomycetes</taxon>
        <taxon>Harpellales</taxon>
        <taxon>Legeriomycetaceae</taxon>
        <taxon>Smittium</taxon>
    </lineage>
</organism>